<protein>
    <recommendedName>
        <fullName evidence="4">Stage II sporulation protein M</fullName>
    </recommendedName>
</protein>
<sequence>MARLHLGTGFLAAVIIFTAGTIAGWVFSRVIAPLLVPSLENLVTTAEKTMGLNPEIGHLALSAFIFLKNLSVTAILVFVGHVACALPAMFILVVNGLLVGLLARYFVEAGLPPAAFVAGIAPHGVIELPALFLAAGLALAIAAQQLKGGVTPGFGRRLDFLLRVVTPLLAAAAVVEVYITPLVINRFAP</sequence>
<keyword evidence="1" id="KW-0812">Transmembrane</keyword>
<evidence type="ECO:0000313" key="3">
    <source>
        <dbReference type="Proteomes" id="UP000008544"/>
    </source>
</evidence>
<dbReference type="KEGG" id="dau:Daud_0828"/>
<feature type="transmembrane region" description="Helical" evidence="1">
    <location>
        <begin position="12"/>
        <end position="36"/>
    </location>
</feature>
<dbReference type="eggNOG" id="COG1300">
    <property type="taxonomic scope" value="Bacteria"/>
</dbReference>
<evidence type="ECO:0000256" key="1">
    <source>
        <dbReference type="SAM" id="Phobius"/>
    </source>
</evidence>
<organism evidence="2 3">
    <name type="scientific">Desulforudis audaxviator (strain MP104C)</name>
    <dbReference type="NCBI Taxonomy" id="477974"/>
    <lineage>
        <taxon>Bacteria</taxon>
        <taxon>Bacillati</taxon>
        <taxon>Bacillota</taxon>
        <taxon>Clostridia</taxon>
        <taxon>Thermoanaerobacterales</taxon>
        <taxon>Candidatus Desulforudaceae</taxon>
        <taxon>Candidatus Desulforudis</taxon>
    </lineage>
</organism>
<dbReference type="HOGENOM" id="CLU_1465323_0_0_9"/>
<feature type="transmembrane region" description="Helical" evidence="1">
    <location>
        <begin position="113"/>
        <end position="139"/>
    </location>
</feature>
<evidence type="ECO:0000313" key="2">
    <source>
        <dbReference type="EMBL" id="ACA59343.1"/>
    </source>
</evidence>
<dbReference type="PANTHER" id="PTHR35337:SF1">
    <property type="entry name" value="SLR1478 PROTEIN"/>
    <property type="match status" value="1"/>
</dbReference>
<dbReference type="AlphaFoldDB" id="B1I2X6"/>
<feature type="transmembrane region" description="Helical" evidence="1">
    <location>
        <begin position="160"/>
        <end position="184"/>
    </location>
</feature>
<name>B1I2X6_DESAP</name>
<dbReference type="STRING" id="477974.Daud_0828"/>
<proteinExistence type="predicted"/>
<reference evidence="3" key="1">
    <citation type="submission" date="2007-10" db="EMBL/GenBank/DDBJ databases">
        <title>Complete sequence of chromosome of Desulforudis audaxviator MP104C.</title>
        <authorList>
            <person name="Copeland A."/>
            <person name="Lucas S."/>
            <person name="Lapidus A."/>
            <person name="Barry K."/>
            <person name="Glavina del Rio T."/>
            <person name="Dalin E."/>
            <person name="Tice H."/>
            <person name="Bruce D."/>
            <person name="Pitluck S."/>
            <person name="Lowry S.R."/>
            <person name="Larimer F."/>
            <person name="Land M.L."/>
            <person name="Hauser L."/>
            <person name="Kyrpides N."/>
            <person name="Ivanova N.N."/>
            <person name="Richardson P."/>
        </authorList>
    </citation>
    <scope>NUCLEOTIDE SEQUENCE [LARGE SCALE GENOMIC DNA]</scope>
    <source>
        <strain evidence="3">MP104C</strain>
    </source>
</reference>
<reference evidence="2 3" key="2">
    <citation type="journal article" date="2008" name="Science">
        <title>Environmental genomics reveals a single-species ecosystem deep within Earth.</title>
        <authorList>
            <person name="Chivian D."/>
            <person name="Brodie E.L."/>
            <person name="Alm E.J."/>
            <person name="Culley D.E."/>
            <person name="Dehal P.S."/>
            <person name="Desantis T.Z."/>
            <person name="Gihring T.M."/>
            <person name="Lapidus A."/>
            <person name="Lin L.H."/>
            <person name="Lowry S.R."/>
            <person name="Moser D.P."/>
            <person name="Richardson P.M."/>
            <person name="Southam G."/>
            <person name="Wanger G."/>
            <person name="Pratt L.M."/>
            <person name="Andersen G.L."/>
            <person name="Hazen T.C."/>
            <person name="Brockman F.J."/>
            <person name="Arkin A.P."/>
            <person name="Onstott T.C."/>
        </authorList>
    </citation>
    <scope>NUCLEOTIDE SEQUENCE [LARGE SCALE GENOMIC DNA]</scope>
    <source>
        <strain evidence="2 3">MP104C</strain>
    </source>
</reference>
<dbReference type="EMBL" id="CP000860">
    <property type="protein sequence ID" value="ACA59343.1"/>
    <property type="molecule type" value="Genomic_DNA"/>
</dbReference>
<dbReference type="PANTHER" id="PTHR35337">
    <property type="entry name" value="SLR1478 PROTEIN"/>
    <property type="match status" value="1"/>
</dbReference>
<dbReference type="InterPro" id="IPR002798">
    <property type="entry name" value="SpoIIM-like"/>
</dbReference>
<dbReference type="Pfam" id="PF01944">
    <property type="entry name" value="SpoIIM"/>
    <property type="match status" value="1"/>
</dbReference>
<dbReference type="RefSeq" id="WP_012301929.1">
    <property type="nucleotide sequence ID" value="NC_010424.1"/>
</dbReference>
<keyword evidence="3" id="KW-1185">Reference proteome</keyword>
<accession>B1I2X6</accession>
<dbReference type="Proteomes" id="UP000008544">
    <property type="component" value="Chromosome"/>
</dbReference>
<feature type="transmembrane region" description="Helical" evidence="1">
    <location>
        <begin position="86"/>
        <end position="107"/>
    </location>
</feature>
<keyword evidence="1" id="KW-0472">Membrane</keyword>
<evidence type="ECO:0008006" key="4">
    <source>
        <dbReference type="Google" id="ProtNLM"/>
    </source>
</evidence>
<feature type="transmembrane region" description="Helical" evidence="1">
    <location>
        <begin position="56"/>
        <end position="79"/>
    </location>
</feature>
<gene>
    <name evidence="2" type="ordered locus">Daud_0828</name>
</gene>
<keyword evidence="1" id="KW-1133">Transmembrane helix</keyword>